<accession>A0A356W6X8</accession>
<dbReference type="Pfam" id="PF06527">
    <property type="entry name" value="TniQ"/>
    <property type="match status" value="1"/>
</dbReference>
<dbReference type="InterPro" id="IPR009492">
    <property type="entry name" value="TniQ"/>
</dbReference>
<dbReference type="AlphaFoldDB" id="A0A356W6X8"/>
<gene>
    <name evidence="2" type="ORF">DD728_11215</name>
</gene>
<evidence type="ECO:0000313" key="3">
    <source>
        <dbReference type="Proteomes" id="UP000263957"/>
    </source>
</evidence>
<proteinExistence type="predicted"/>
<name>A0A356W6X8_9PROT</name>
<organism evidence="2 3">
    <name type="scientific">Hyphomonas atlantica</name>
    <dbReference type="NCBI Taxonomy" id="1280948"/>
    <lineage>
        <taxon>Bacteria</taxon>
        <taxon>Pseudomonadati</taxon>
        <taxon>Pseudomonadota</taxon>
        <taxon>Alphaproteobacteria</taxon>
        <taxon>Hyphomonadales</taxon>
        <taxon>Hyphomonadaceae</taxon>
        <taxon>Hyphomonas</taxon>
    </lineage>
</organism>
<sequence length="424" mass="47700">MLRMSDAHHWPGRPSPCDGETFSSWFARVAHANFLSPSDLYAAVLPGARLYSVDLDRRSDPDLLNVLSKNTGIPEEQLLTLFLTEFQGRVYERDNPKAPLTWLPHSGGSRNSFGQQACPRCLASSTPFYRKAWRLSFATICPKHGTGLIDRCHKCGYAIAPLQTPSERLFCHCHNCGADLRSAHEPKADRIDQDVQAFLEDVVKRGAAPLGQNGYVHSLSYFWILRKLLRLVVSGEFSLPIQEHVLKETGWTLGSPSIRRLKNVDRLPPTPRRLALRFASHLANDWPDNFISACRAARLTQRRLLRAEEHAPFAFVAVVEAHLCEGPTTVDNRQFDRAVDFLVRHNQQPTHAALSDLLNNRIHAKRHLAAAGRQCAPYGTHRYWKLDGVAPETREAAKRAAKLAGENVGPWVDRIIQKALEQKL</sequence>
<feature type="domain" description="TniQ" evidence="1">
    <location>
        <begin position="12"/>
        <end position="148"/>
    </location>
</feature>
<reference evidence="2 3" key="1">
    <citation type="journal article" date="2018" name="Nat. Biotechnol.">
        <title>A standardized bacterial taxonomy based on genome phylogeny substantially revises the tree of life.</title>
        <authorList>
            <person name="Parks D.H."/>
            <person name="Chuvochina M."/>
            <person name="Waite D.W."/>
            <person name="Rinke C."/>
            <person name="Skarshewski A."/>
            <person name="Chaumeil P.A."/>
            <person name="Hugenholtz P."/>
        </authorList>
    </citation>
    <scope>NUCLEOTIDE SEQUENCE [LARGE SCALE GENOMIC DNA]</scope>
    <source>
        <strain evidence="2">UBA10378</strain>
    </source>
</reference>
<comment type="caution">
    <text evidence="2">The sequence shown here is derived from an EMBL/GenBank/DDBJ whole genome shotgun (WGS) entry which is preliminary data.</text>
</comment>
<dbReference type="Proteomes" id="UP000263957">
    <property type="component" value="Unassembled WGS sequence"/>
</dbReference>
<evidence type="ECO:0000259" key="1">
    <source>
        <dbReference type="Pfam" id="PF06527"/>
    </source>
</evidence>
<dbReference type="EMBL" id="DOGS01000225">
    <property type="protein sequence ID" value="HBQ49429.1"/>
    <property type="molecule type" value="Genomic_DNA"/>
</dbReference>
<evidence type="ECO:0000313" key="2">
    <source>
        <dbReference type="EMBL" id="HBQ49429.1"/>
    </source>
</evidence>
<protein>
    <recommendedName>
        <fullName evidence="1">TniQ domain-containing protein</fullName>
    </recommendedName>
</protein>